<evidence type="ECO:0000313" key="2">
    <source>
        <dbReference type="Proteomes" id="UP001140234"/>
    </source>
</evidence>
<gene>
    <name evidence="1" type="ORF">IWQ57_004982</name>
</gene>
<reference evidence="1" key="1">
    <citation type="submission" date="2022-07" db="EMBL/GenBank/DDBJ databases">
        <title>Phylogenomic reconstructions and comparative analyses of Kickxellomycotina fungi.</title>
        <authorList>
            <person name="Reynolds N.K."/>
            <person name="Stajich J.E."/>
            <person name="Barry K."/>
            <person name="Grigoriev I.V."/>
            <person name="Crous P."/>
            <person name="Smith M.E."/>
        </authorList>
    </citation>
    <scope>NUCLEOTIDE SEQUENCE</scope>
    <source>
        <strain evidence="1">CBS 109366</strain>
    </source>
</reference>
<organism evidence="1 2">
    <name type="scientific">Coemansia nantahalensis</name>
    <dbReference type="NCBI Taxonomy" id="2789366"/>
    <lineage>
        <taxon>Eukaryota</taxon>
        <taxon>Fungi</taxon>
        <taxon>Fungi incertae sedis</taxon>
        <taxon>Zoopagomycota</taxon>
        <taxon>Kickxellomycotina</taxon>
        <taxon>Kickxellomycetes</taxon>
        <taxon>Kickxellales</taxon>
        <taxon>Kickxellaceae</taxon>
        <taxon>Coemansia</taxon>
    </lineage>
</organism>
<keyword evidence="2" id="KW-1185">Reference proteome</keyword>
<name>A0ACC1JQ20_9FUNG</name>
<comment type="caution">
    <text evidence="1">The sequence shown here is derived from an EMBL/GenBank/DDBJ whole genome shotgun (WGS) entry which is preliminary data.</text>
</comment>
<dbReference type="EMBL" id="JANBUJ010002179">
    <property type="protein sequence ID" value="KAJ2764923.1"/>
    <property type="molecule type" value="Genomic_DNA"/>
</dbReference>
<protein>
    <submittedName>
        <fullName evidence="1">Uncharacterized protein</fullName>
    </submittedName>
</protein>
<proteinExistence type="predicted"/>
<evidence type="ECO:0000313" key="1">
    <source>
        <dbReference type="EMBL" id="KAJ2764923.1"/>
    </source>
</evidence>
<sequence length="272" mass="28569">MASDPLHSTPPEAHAQAAVAVATLALHLRATTQIDELMRHASTAVQQRWDFLGPSAAGGAPTSVLFAQIDSALEWQPGSGIGDHIRDAHFARELTEEQQETLHPAAIRYVVADAGTVYAYAPFAKTDAGGESATLAVVLLWEDGAWRYFDAQRQDKAAQLHATIAAAEAAWGGSRDASGDSDDDDYWGQFPQPDAPAAADAPASPGGEEDYWGRHLAATPDGPDGKPEQIETPDLVARSVQHALAAAAAAAQAGGMSEAAFVAAAQRHYRSI</sequence>
<dbReference type="Proteomes" id="UP001140234">
    <property type="component" value="Unassembled WGS sequence"/>
</dbReference>
<accession>A0ACC1JQ20</accession>